<keyword evidence="5" id="KW-0813">Transport</keyword>
<evidence type="ECO:0000313" key="7">
    <source>
        <dbReference type="Proteomes" id="UP000695022"/>
    </source>
</evidence>
<dbReference type="PANTHER" id="PTHR10972">
    <property type="entry name" value="OXYSTEROL-BINDING PROTEIN-RELATED"/>
    <property type="match status" value="1"/>
</dbReference>
<keyword evidence="2" id="KW-0597">Phosphoprotein</keyword>
<evidence type="ECO:0000256" key="6">
    <source>
        <dbReference type="SAM" id="MobiDB-lite"/>
    </source>
</evidence>
<name>A0ABM1DQ22_PRICU</name>
<dbReference type="InterPro" id="IPR037239">
    <property type="entry name" value="OSBP_sf"/>
</dbReference>
<dbReference type="PANTHER" id="PTHR10972:SF205">
    <property type="entry name" value="OXYSTEROL-BINDING PROTEIN 1"/>
    <property type="match status" value="1"/>
</dbReference>
<keyword evidence="7" id="KW-1185">Reference proteome</keyword>
<comment type="similarity">
    <text evidence="1 4">Belongs to the OSBP family.</text>
</comment>
<reference evidence="8" key="1">
    <citation type="submission" date="2025-08" db="UniProtKB">
        <authorList>
            <consortium name="RefSeq"/>
        </authorList>
    </citation>
    <scope>IDENTIFICATION</scope>
</reference>
<keyword evidence="5" id="KW-0445">Lipid transport</keyword>
<feature type="region of interest" description="Disordered" evidence="6">
    <location>
        <begin position="1"/>
        <end position="90"/>
    </location>
</feature>
<gene>
    <name evidence="8" type="primary">LOC106805078</name>
</gene>
<dbReference type="InterPro" id="IPR000648">
    <property type="entry name" value="Oxysterol-bd"/>
</dbReference>
<evidence type="ECO:0000256" key="1">
    <source>
        <dbReference type="ARBA" id="ARBA00008842"/>
    </source>
</evidence>
<evidence type="ECO:0000256" key="3">
    <source>
        <dbReference type="ARBA" id="ARBA00023121"/>
    </source>
</evidence>
<sequence length="402" mass="46373">MHRAIAIGESPTRPYLPTRGNAAAPARTEPSLTQEEAEFAVPKRSGSYSDDLQRRVTGSDLVRNSASAPGTPLHGVGRPRRKRRTRIPDRPNQTLNLWSIMKNCIGKELAKIPMPVNFSEPLSMLQRLTEDFEYASILDRAARCRDPHEQLAHVAAFTVSSYSTTTMRTSKPFNPLLGETYECDRRDDLGWRAISEQVSHHPPAAAMYTEGQDWLAYQEFTMSSKFRGKYLNIIPLGIAHIEFPRSGNHYTWRKVMTTVHNIIVGKLWIDQSGEMEIKNHRTKDVCRLKYYAYSYFSREAPRKVEPENARMYNFTELAVQLNEPEPGVPPTDSRMRPDQRFMEEGRWEEANDVTGRPFKPYDPIWFRKEKDPHTGNVIHMYKGNYWECKEKQDWGTSPDVFS</sequence>
<dbReference type="GeneID" id="106805078"/>
<dbReference type="InterPro" id="IPR018494">
    <property type="entry name" value="Oxysterol-bd_CS"/>
</dbReference>
<dbReference type="PROSITE" id="PS01013">
    <property type="entry name" value="OSBP"/>
    <property type="match status" value="1"/>
</dbReference>
<evidence type="ECO:0000256" key="5">
    <source>
        <dbReference type="RuleBase" id="RU003845"/>
    </source>
</evidence>
<dbReference type="Gene3D" id="2.40.160.120">
    <property type="match status" value="1"/>
</dbReference>
<keyword evidence="3" id="KW-0446">Lipid-binding</keyword>
<dbReference type="SUPFAM" id="SSF144000">
    <property type="entry name" value="Oxysterol-binding protein-like"/>
    <property type="match status" value="1"/>
</dbReference>
<proteinExistence type="inferred from homology"/>
<dbReference type="Pfam" id="PF01237">
    <property type="entry name" value="Oxysterol_BP"/>
    <property type="match status" value="2"/>
</dbReference>
<protein>
    <recommendedName>
        <fullName evidence="5">Oxysterol-binding protein</fullName>
    </recommendedName>
</protein>
<evidence type="ECO:0000313" key="8">
    <source>
        <dbReference type="RefSeq" id="XP_014662043.1"/>
    </source>
</evidence>
<dbReference type="Proteomes" id="UP000695022">
    <property type="component" value="Unplaced"/>
</dbReference>
<evidence type="ECO:0000256" key="4">
    <source>
        <dbReference type="RuleBase" id="RU003844"/>
    </source>
</evidence>
<organism evidence="7 8">
    <name type="scientific">Priapulus caudatus</name>
    <name type="common">Priapulid worm</name>
    <dbReference type="NCBI Taxonomy" id="37621"/>
    <lineage>
        <taxon>Eukaryota</taxon>
        <taxon>Metazoa</taxon>
        <taxon>Ecdysozoa</taxon>
        <taxon>Scalidophora</taxon>
        <taxon>Priapulida</taxon>
        <taxon>Priapulimorpha</taxon>
        <taxon>Priapulimorphida</taxon>
        <taxon>Priapulidae</taxon>
        <taxon>Priapulus</taxon>
    </lineage>
</organism>
<dbReference type="RefSeq" id="XP_014662043.1">
    <property type="nucleotide sequence ID" value="XM_014806557.1"/>
</dbReference>
<evidence type="ECO:0000256" key="2">
    <source>
        <dbReference type="ARBA" id="ARBA00022553"/>
    </source>
</evidence>
<accession>A0ABM1DQ22</accession>